<keyword evidence="2" id="KW-1185">Reference proteome</keyword>
<name>A0ACC0VEL4_9HYPO</name>
<reference evidence="1" key="1">
    <citation type="submission" date="2022-10" db="EMBL/GenBank/DDBJ databases">
        <title>Complete Genome of Trichothecium roseum strain YXFP-22015, a Plant Pathogen Isolated from Citrus.</title>
        <authorList>
            <person name="Wang Y."/>
            <person name="Zhu L."/>
        </authorList>
    </citation>
    <scope>NUCLEOTIDE SEQUENCE</scope>
    <source>
        <strain evidence="1">YXFP-22015</strain>
    </source>
</reference>
<evidence type="ECO:0000313" key="1">
    <source>
        <dbReference type="EMBL" id="KAI9904649.1"/>
    </source>
</evidence>
<comment type="caution">
    <text evidence="1">The sequence shown here is derived from an EMBL/GenBank/DDBJ whole genome shotgun (WGS) entry which is preliminary data.</text>
</comment>
<dbReference type="Proteomes" id="UP001163324">
    <property type="component" value="Chromosome 1"/>
</dbReference>
<proteinExistence type="predicted"/>
<dbReference type="EMBL" id="CM047940">
    <property type="protein sequence ID" value="KAI9904649.1"/>
    <property type="molecule type" value="Genomic_DNA"/>
</dbReference>
<sequence>MDGEEPTQATQNVLDPRREGKQNSGFSDDDISDIICVLYPHSETARRDVQLLVAADSPLIIGKDEVDSVEPDYDLEDHASRFESSPFGHGNHAIILRLSSGAKNPKQGFAFGRNKARCDVVFDHDPLRRVSNVHFRIYVNEFGIVMLEDQSTNGTWVDRELLTAHPKDGGTPTTRWALSSGSLVRIYLHHKSRDLTFRVRIPRREAEYEKAYHQKVEEFFIRHGLPFQQPAAPVGQPGTGGHVDVFRQPAQPLQRQPGGDGAPGQQNTTQQVPVGSRTPRRRDRVIRNEWTGSGKYNRVGTIGKGAFAVVYKVTAKYDGKPYAAKELDRRRFMKNGVLDQKVETEMKIMQRVQHPNIVRYIENFDWDERLLIIIMEYIGGGDLGKAILDDGPMTEDMVQVMSQQLLSALGYLHLNNITHRDVKPDNILINSLEPLDVKLTDFGLSKMVDNEQTFLRTFCGTLLYCAPEVYTEYTEYDDNGFRYRGQKARRMPGQRYNHAIDIWSLGGVIFFTLTGSPPYPVKTGISHSELLHKIMTTRLDVSPLQNVCVSERGIDFLSRMLQRRPENRATITELDSHSWLGGPGSIIDASQSYDVITDDEDDTAGYREEMDVNEDDRVDDSGDDMDKENQQAQQPGRLFGEIPGSAIGSSGAIPEDFVARRNDFSMGETEILGQENESIQERTATHHIASYAQNQSADELQSLVEKAASQSLGGDDLPQNGFSVSNYSDFNTSKRKPPSTDTSGEWDGSTSTAKPFYKRLKSEGNIDEISDATMEECKLLLSVPPISRSPSGRQINGPVDKIIFWEQDHKTWHLQYPEMTQLQLDAFIQAASTRGEEFKPGKTPLWDLAMRHFPPGLSPPEPEAQRLSPTPQPGLRRDDTRLVGDSMADFPPTAPPVDTPSSDMATPETQIVVPVQMDAASTRPVGVVESHPNSCISDISFAITDSLVSFGRGPDNSKPFQPRTEPRVPKNAFKILLWKEGYDPSRSPKKTPHPWLRDEAELDDDGSSYSFWISTKATIGIKVNGLHLASSDPKNPSSPSRYWTRLHNNDNLLLWGAHDASREQTTVVFRCFWGASSLPRQDVHRLTLADGETAAKLDAACAKTEGRIRNAARKIRMEDAAKSEYLERQKNVDRERQRSNVFEARRVEAMQFVGRQSQFNSSLLSGFTGPSSRRGSPASAPPPSSRLHGLE</sequence>
<evidence type="ECO:0000313" key="2">
    <source>
        <dbReference type="Proteomes" id="UP001163324"/>
    </source>
</evidence>
<organism evidence="1 2">
    <name type="scientific">Trichothecium roseum</name>
    <dbReference type="NCBI Taxonomy" id="47278"/>
    <lineage>
        <taxon>Eukaryota</taxon>
        <taxon>Fungi</taxon>
        <taxon>Dikarya</taxon>
        <taxon>Ascomycota</taxon>
        <taxon>Pezizomycotina</taxon>
        <taxon>Sordariomycetes</taxon>
        <taxon>Hypocreomycetidae</taxon>
        <taxon>Hypocreales</taxon>
        <taxon>Hypocreales incertae sedis</taxon>
        <taxon>Trichothecium</taxon>
    </lineage>
</organism>
<gene>
    <name evidence="1" type="ORF">N3K66_001178</name>
</gene>
<protein>
    <submittedName>
        <fullName evidence="1">Uncharacterized protein</fullName>
    </submittedName>
</protein>
<accession>A0ACC0VEL4</accession>